<dbReference type="GO" id="GO:0046872">
    <property type="term" value="F:metal ion binding"/>
    <property type="evidence" value="ECO:0007669"/>
    <property type="project" value="UniProtKB-KW"/>
</dbReference>
<name>A0A9W9HI54_9EURO</name>
<dbReference type="Proteomes" id="UP001147746">
    <property type="component" value="Unassembled WGS sequence"/>
</dbReference>
<keyword evidence="5" id="KW-0479">Metal-binding</keyword>
<dbReference type="OrthoDB" id="10249612at2759"/>
<evidence type="ECO:0000256" key="8">
    <source>
        <dbReference type="ARBA" id="ARBA00023027"/>
    </source>
</evidence>
<dbReference type="Pfam" id="PF00293">
    <property type="entry name" value="NUDIX"/>
    <property type="match status" value="1"/>
</dbReference>
<dbReference type="Pfam" id="PF09297">
    <property type="entry name" value="Zn_ribbon_NUD"/>
    <property type="match status" value="1"/>
</dbReference>
<dbReference type="InterPro" id="IPR050241">
    <property type="entry name" value="NAD-cap_RNA_hydrolase_NudC"/>
</dbReference>
<dbReference type="GO" id="GO:0005829">
    <property type="term" value="C:cytosol"/>
    <property type="evidence" value="ECO:0007669"/>
    <property type="project" value="TreeGrafter"/>
</dbReference>
<dbReference type="Gene3D" id="3.90.79.10">
    <property type="entry name" value="Nucleoside Triphosphate Pyrophosphohydrolase"/>
    <property type="match status" value="1"/>
</dbReference>
<evidence type="ECO:0000256" key="9">
    <source>
        <dbReference type="ARBA" id="ARBA00023679"/>
    </source>
</evidence>
<dbReference type="InterPro" id="IPR049734">
    <property type="entry name" value="NudC-like_C"/>
</dbReference>
<evidence type="ECO:0000313" key="10">
    <source>
        <dbReference type="EMBL" id="KAJ5323701.1"/>
    </source>
</evidence>
<dbReference type="AlphaFoldDB" id="A0A9W9HI54"/>
<dbReference type="InterPro" id="IPR015376">
    <property type="entry name" value="Znr_NADH_PPase"/>
</dbReference>
<evidence type="ECO:0000256" key="4">
    <source>
        <dbReference type="ARBA" id="ARBA00012381"/>
    </source>
</evidence>
<organism evidence="10 11">
    <name type="scientific">Penicillium atrosanguineum</name>
    <dbReference type="NCBI Taxonomy" id="1132637"/>
    <lineage>
        <taxon>Eukaryota</taxon>
        <taxon>Fungi</taxon>
        <taxon>Dikarya</taxon>
        <taxon>Ascomycota</taxon>
        <taxon>Pezizomycotina</taxon>
        <taxon>Eurotiomycetes</taxon>
        <taxon>Eurotiomycetidae</taxon>
        <taxon>Eurotiales</taxon>
        <taxon>Aspergillaceae</taxon>
        <taxon>Penicillium</taxon>
    </lineage>
</organism>
<dbReference type="PROSITE" id="PS00893">
    <property type="entry name" value="NUDIX_BOX"/>
    <property type="match status" value="1"/>
</dbReference>
<keyword evidence="8" id="KW-0520">NAD</keyword>
<evidence type="ECO:0000256" key="6">
    <source>
        <dbReference type="ARBA" id="ARBA00022801"/>
    </source>
</evidence>
<evidence type="ECO:0000256" key="3">
    <source>
        <dbReference type="ARBA" id="ARBA00009595"/>
    </source>
</evidence>
<dbReference type="EMBL" id="JAPZBO010000002">
    <property type="protein sequence ID" value="KAJ5323701.1"/>
    <property type="molecule type" value="Genomic_DNA"/>
</dbReference>
<dbReference type="EC" id="3.6.1.22" evidence="4"/>
<evidence type="ECO:0000256" key="7">
    <source>
        <dbReference type="ARBA" id="ARBA00022842"/>
    </source>
</evidence>
<evidence type="ECO:0000256" key="5">
    <source>
        <dbReference type="ARBA" id="ARBA00022723"/>
    </source>
</evidence>
<accession>A0A9W9HI54</accession>
<comment type="similarity">
    <text evidence="3">Belongs to the Nudix hydrolase family. NudC subfamily.</text>
</comment>
<dbReference type="Gene3D" id="3.90.79.20">
    <property type="match status" value="1"/>
</dbReference>
<comment type="cofactor">
    <cofactor evidence="2">
        <name>Zn(2+)</name>
        <dbReference type="ChEBI" id="CHEBI:29105"/>
    </cofactor>
</comment>
<sequence>MSMKPQIPAPAHTLAESMLSRRFGKETVNYFSSSPINRLSFLRTEHPFLSAALKHPSTQFVLLNNLAPLIRSPSEPYYAKFEELRKLIPQDFFDHAEEDMIKSYDSRKTNPALIFLGMDESRKEGMTYKIYSGVPFFALDVTPKGSEAQQSESKDVIRAMEEKGLSFFQTRIVSTFTPDDAAIYAQARALNDWNNRNTFCGTCGNPTLSVNAGTKRVCPPSDAARIAQGQPEERPACSTRNTISNLSFPRTDPTIIVAVISADGKRILLGRSKRFPPKWYSTLAGFIEPAESIEDAVRREVWEEAGVTLARVVIHSSQPWPYPANLMIGAIAQCSDAAHEKIHLEHDPELEDAKWFDIEEVEEALRIGTGDLSGNAPPDYKGGLRLPPATAIANQLIQCAISADYLQSEKSKM</sequence>
<dbReference type="InterPro" id="IPR000086">
    <property type="entry name" value="NUDIX_hydrolase_dom"/>
</dbReference>
<keyword evidence="6" id="KW-0378">Hydrolase</keyword>
<dbReference type="PANTHER" id="PTHR42904">
    <property type="entry name" value="NUDIX HYDROLASE, NUDC SUBFAMILY"/>
    <property type="match status" value="1"/>
</dbReference>
<dbReference type="GO" id="GO:0035529">
    <property type="term" value="F:NADH pyrophosphatase activity"/>
    <property type="evidence" value="ECO:0007669"/>
    <property type="project" value="TreeGrafter"/>
</dbReference>
<keyword evidence="11" id="KW-1185">Reference proteome</keyword>
<proteinExistence type="inferred from homology"/>
<dbReference type="PROSITE" id="PS51462">
    <property type="entry name" value="NUDIX"/>
    <property type="match status" value="1"/>
</dbReference>
<reference evidence="10" key="2">
    <citation type="journal article" date="2023" name="IMA Fungus">
        <title>Comparative genomic study of the Penicillium genus elucidates a diverse pangenome and 15 lateral gene transfer events.</title>
        <authorList>
            <person name="Petersen C."/>
            <person name="Sorensen T."/>
            <person name="Nielsen M.R."/>
            <person name="Sondergaard T.E."/>
            <person name="Sorensen J.L."/>
            <person name="Fitzpatrick D.A."/>
            <person name="Frisvad J.C."/>
            <person name="Nielsen K.L."/>
        </authorList>
    </citation>
    <scope>NUCLEOTIDE SEQUENCE</scope>
    <source>
        <strain evidence="10">IBT 21472</strain>
    </source>
</reference>
<evidence type="ECO:0000256" key="2">
    <source>
        <dbReference type="ARBA" id="ARBA00001947"/>
    </source>
</evidence>
<dbReference type="GO" id="GO:0019677">
    <property type="term" value="P:NAD+ catabolic process"/>
    <property type="evidence" value="ECO:0007669"/>
    <property type="project" value="TreeGrafter"/>
</dbReference>
<comment type="caution">
    <text evidence="10">The sequence shown here is derived from an EMBL/GenBank/DDBJ whole genome shotgun (WGS) entry which is preliminary data.</text>
</comment>
<dbReference type="InterPro" id="IPR020084">
    <property type="entry name" value="NUDIX_hydrolase_CS"/>
</dbReference>
<dbReference type="PANTHER" id="PTHR42904:SF6">
    <property type="entry name" value="NAD-CAPPED RNA HYDROLASE NUDT12"/>
    <property type="match status" value="1"/>
</dbReference>
<dbReference type="GO" id="GO:0006742">
    <property type="term" value="P:NADP+ catabolic process"/>
    <property type="evidence" value="ECO:0007669"/>
    <property type="project" value="TreeGrafter"/>
</dbReference>
<dbReference type="GO" id="GO:0005777">
    <property type="term" value="C:peroxisome"/>
    <property type="evidence" value="ECO:0007669"/>
    <property type="project" value="TreeGrafter"/>
</dbReference>
<dbReference type="CDD" id="cd03429">
    <property type="entry name" value="NUDIX_NADH_pyrophosphatase_Nudt13"/>
    <property type="match status" value="1"/>
</dbReference>
<keyword evidence="7" id="KW-0460">Magnesium</keyword>
<dbReference type="SUPFAM" id="SSF55811">
    <property type="entry name" value="Nudix"/>
    <property type="match status" value="1"/>
</dbReference>
<comment type="catalytic activity">
    <reaction evidence="9">
        <text>a 5'-end NAD(+)-phospho-ribonucleoside in mRNA + H2O = a 5'-end phospho-adenosine-phospho-ribonucleoside in mRNA + beta-nicotinamide D-ribonucleotide + 2 H(+)</text>
        <dbReference type="Rhea" id="RHEA:60876"/>
        <dbReference type="Rhea" id="RHEA-COMP:15698"/>
        <dbReference type="Rhea" id="RHEA-COMP:15719"/>
        <dbReference type="ChEBI" id="CHEBI:14649"/>
        <dbReference type="ChEBI" id="CHEBI:15377"/>
        <dbReference type="ChEBI" id="CHEBI:15378"/>
        <dbReference type="ChEBI" id="CHEBI:144029"/>
        <dbReference type="ChEBI" id="CHEBI:144051"/>
    </reaction>
    <physiologicalReaction direction="left-to-right" evidence="9">
        <dbReference type="Rhea" id="RHEA:60877"/>
    </physiologicalReaction>
</comment>
<dbReference type="InterPro" id="IPR015375">
    <property type="entry name" value="NADH_PPase-like_N"/>
</dbReference>
<gene>
    <name evidence="10" type="ORF">N7476_002301</name>
</gene>
<reference evidence="10" key="1">
    <citation type="submission" date="2022-12" db="EMBL/GenBank/DDBJ databases">
        <authorList>
            <person name="Petersen C."/>
        </authorList>
    </citation>
    <scope>NUCLEOTIDE SEQUENCE</scope>
    <source>
        <strain evidence="10">IBT 21472</strain>
    </source>
</reference>
<protein>
    <recommendedName>
        <fullName evidence="4">NAD(+) diphosphatase</fullName>
        <ecNumber evidence="4">3.6.1.22</ecNumber>
    </recommendedName>
</protein>
<dbReference type="FunFam" id="3.90.79.10:FF:000042">
    <property type="entry name" value="Probable NADH pyrophosphatase"/>
    <property type="match status" value="1"/>
</dbReference>
<dbReference type="InterPro" id="IPR015797">
    <property type="entry name" value="NUDIX_hydrolase-like_dom_sf"/>
</dbReference>
<evidence type="ECO:0000313" key="11">
    <source>
        <dbReference type="Proteomes" id="UP001147746"/>
    </source>
</evidence>
<dbReference type="Pfam" id="PF09296">
    <property type="entry name" value="NUDIX-like"/>
    <property type="match status" value="1"/>
</dbReference>
<evidence type="ECO:0000256" key="1">
    <source>
        <dbReference type="ARBA" id="ARBA00001946"/>
    </source>
</evidence>
<comment type="cofactor">
    <cofactor evidence="1">
        <name>Mg(2+)</name>
        <dbReference type="ChEBI" id="CHEBI:18420"/>
    </cofactor>
</comment>